<evidence type="ECO:0000313" key="1">
    <source>
        <dbReference type="EMBL" id="KAH9483417.1"/>
    </source>
</evidence>
<comment type="caution">
    <text evidence="1">The sequence shown here is derived from an EMBL/GenBank/DDBJ whole genome shotgun (WGS) entry which is preliminary data.</text>
</comment>
<proteinExistence type="predicted"/>
<accession>A0ACB8H6Z6</accession>
<organism evidence="1 2">
    <name type="scientific">Psilocybe cubensis</name>
    <name type="common">Psychedelic mushroom</name>
    <name type="synonym">Stropharia cubensis</name>
    <dbReference type="NCBI Taxonomy" id="181762"/>
    <lineage>
        <taxon>Eukaryota</taxon>
        <taxon>Fungi</taxon>
        <taxon>Dikarya</taxon>
        <taxon>Basidiomycota</taxon>
        <taxon>Agaricomycotina</taxon>
        <taxon>Agaricomycetes</taxon>
        <taxon>Agaricomycetidae</taxon>
        <taxon>Agaricales</taxon>
        <taxon>Agaricineae</taxon>
        <taxon>Strophariaceae</taxon>
        <taxon>Psilocybe</taxon>
    </lineage>
</organism>
<sequence length="99" mass="10558">MRIAAGRSFGTQAAFIAIPVNFASLGCDVLISATLCWMFHAHRSGMKRSNSIINKLIIFAINRAIAMSLCSALTVALINNEAQAPGGERPFYQSVTGGQ</sequence>
<protein>
    <submittedName>
        <fullName evidence="1">Uncharacterized protein</fullName>
    </submittedName>
</protein>
<dbReference type="Proteomes" id="UP000664032">
    <property type="component" value="Unassembled WGS sequence"/>
</dbReference>
<reference evidence="1" key="1">
    <citation type="submission" date="2021-10" db="EMBL/GenBank/DDBJ databases">
        <title>Psilocybe cubensis genome.</title>
        <authorList>
            <person name="Mckernan K.J."/>
            <person name="Crawford S."/>
            <person name="Trippe A."/>
            <person name="Kane L.T."/>
            <person name="Mclaughlin S."/>
        </authorList>
    </citation>
    <scope>NUCLEOTIDE SEQUENCE</scope>
    <source>
        <strain evidence="1">MGC-MH-2018</strain>
    </source>
</reference>
<dbReference type="EMBL" id="JAFIQS020000003">
    <property type="protein sequence ID" value="KAH9483417.1"/>
    <property type="molecule type" value="Genomic_DNA"/>
</dbReference>
<evidence type="ECO:0000313" key="2">
    <source>
        <dbReference type="Proteomes" id="UP000664032"/>
    </source>
</evidence>
<gene>
    <name evidence="1" type="ORF">JR316_0002883</name>
</gene>
<keyword evidence="2" id="KW-1185">Reference proteome</keyword>
<name>A0ACB8H6Z6_PSICU</name>